<dbReference type="HOGENOM" id="CLU_055322_4_0_9"/>
<dbReference type="Pfam" id="PF03358">
    <property type="entry name" value="FMN_red"/>
    <property type="match status" value="1"/>
</dbReference>
<gene>
    <name evidence="3" type="ordered locus">Bsph_0153</name>
</gene>
<dbReference type="EMBL" id="CP000817">
    <property type="protein sequence ID" value="ACA37789.1"/>
    <property type="molecule type" value="Genomic_DNA"/>
</dbReference>
<dbReference type="AlphaFoldDB" id="B1HT35"/>
<protein>
    <submittedName>
        <fullName evidence="3">Hypothetical yieF protein</fullName>
    </submittedName>
</protein>
<organism evidence="3 4">
    <name type="scientific">Lysinibacillus sphaericus (strain C3-41)</name>
    <dbReference type="NCBI Taxonomy" id="444177"/>
    <lineage>
        <taxon>Bacteria</taxon>
        <taxon>Bacillati</taxon>
        <taxon>Bacillota</taxon>
        <taxon>Bacilli</taxon>
        <taxon>Bacillales</taxon>
        <taxon>Bacillaceae</taxon>
        <taxon>Lysinibacillus</taxon>
    </lineage>
</organism>
<comment type="similarity">
    <text evidence="1">Belongs to the azoreductase type 2 family.</text>
</comment>
<dbReference type="Proteomes" id="UP000002164">
    <property type="component" value="Chromosome"/>
</dbReference>
<feature type="domain" description="NADPH-dependent FMN reductase-like" evidence="2">
    <location>
        <begin position="11"/>
        <end position="138"/>
    </location>
</feature>
<dbReference type="GO" id="GO:0010181">
    <property type="term" value="F:FMN binding"/>
    <property type="evidence" value="ECO:0007669"/>
    <property type="project" value="TreeGrafter"/>
</dbReference>
<dbReference type="InterPro" id="IPR050712">
    <property type="entry name" value="NAD(P)H-dep_reductase"/>
</dbReference>
<dbReference type="Gene3D" id="3.40.50.360">
    <property type="match status" value="1"/>
</dbReference>
<evidence type="ECO:0000259" key="2">
    <source>
        <dbReference type="Pfam" id="PF03358"/>
    </source>
</evidence>
<dbReference type="SUPFAM" id="SSF52218">
    <property type="entry name" value="Flavoproteins"/>
    <property type="match status" value="1"/>
</dbReference>
<dbReference type="PANTHER" id="PTHR30543:SF21">
    <property type="entry name" value="NAD(P)H-DEPENDENT FMN REDUCTASE LOT6"/>
    <property type="match status" value="1"/>
</dbReference>
<name>B1HT35_LYSSC</name>
<dbReference type="GO" id="GO:0016491">
    <property type="term" value="F:oxidoreductase activity"/>
    <property type="evidence" value="ECO:0007669"/>
    <property type="project" value="InterPro"/>
</dbReference>
<accession>B1HT35</accession>
<dbReference type="KEGG" id="lsp:Bsph_0153"/>
<evidence type="ECO:0000256" key="1">
    <source>
        <dbReference type="ARBA" id="ARBA00009428"/>
    </source>
</evidence>
<dbReference type="PANTHER" id="PTHR30543">
    <property type="entry name" value="CHROMATE REDUCTASE"/>
    <property type="match status" value="1"/>
</dbReference>
<evidence type="ECO:0000313" key="4">
    <source>
        <dbReference type="Proteomes" id="UP000002164"/>
    </source>
</evidence>
<dbReference type="EnsemblBacteria" id="ACA37789">
    <property type="protein sequence ID" value="ACA37789"/>
    <property type="gene ID" value="Bsph_0153"/>
</dbReference>
<reference evidence="3 4" key="1">
    <citation type="journal article" date="2008" name="J. Bacteriol.">
        <title>Complete genome sequence of the mosquitocidal bacterium Bacillus sphaericus C3-41 and comparison with those of closely related Bacillus species.</title>
        <authorList>
            <person name="Hu X."/>
            <person name="Fan W."/>
            <person name="Han B."/>
            <person name="Liu H."/>
            <person name="Zheng D."/>
            <person name="Li Q."/>
            <person name="Dong W."/>
            <person name="Yan J."/>
            <person name="Gao M."/>
            <person name="Berry C."/>
            <person name="Yuan Z."/>
        </authorList>
    </citation>
    <scope>NUCLEOTIDE SEQUENCE [LARGE SCALE GENOMIC DNA]</scope>
    <source>
        <strain evidence="3 4">C3-41</strain>
    </source>
</reference>
<sequence length="190" mass="21065">MNNIHLGGNIVKVVAIVGSIRKESYNMQLAQFIEKRYAEKLDLEVLSLKDLPMYNQDIENEAPQAVLDFKAKVKAADAVLWITPEYNGTVPGVMVNAIDWLSRVDKVMIGKPSIIMGASMGNLGTVKAQLHLRDILFSPGINSPLLSGNDVYIGAVHTKFDEEGNLTDEGTVKFLDVVIDNFLNWSKKYI</sequence>
<evidence type="ECO:0000313" key="3">
    <source>
        <dbReference type="EMBL" id="ACA37789.1"/>
    </source>
</evidence>
<dbReference type="InterPro" id="IPR005025">
    <property type="entry name" value="FMN_Rdtase-like_dom"/>
</dbReference>
<dbReference type="InterPro" id="IPR029039">
    <property type="entry name" value="Flavoprotein-like_sf"/>
</dbReference>
<proteinExistence type="inferred from homology"/>
<dbReference type="GO" id="GO:0005829">
    <property type="term" value="C:cytosol"/>
    <property type="evidence" value="ECO:0007669"/>
    <property type="project" value="TreeGrafter"/>
</dbReference>